<keyword evidence="2" id="KW-1134">Transmembrane beta strand</keyword>
<keyword evidence="2" id="KW-0813">Transport</keyword>
<reference evidence="5" key="1">
    <citation type="journal article" date="2019" name="Int. J. Syst. Evol. Microbiol.">
        <title>The Global Catalogue of Microorganisms (GCM) 10K type strain sequencing project: providing services to taxonomists for standard genome sequencing and annotation.</title>
        <authorList>
            <consortium name="The Broad Institute Genomics Platform"/>
            <consortium name="The Broad Institute Genome Sequencing Center for Infectious Disease"/>
            <person name="Wu L."/>
            <person name="Ma J."/>
        </authorList>
    </citation>
    <scope>NUCLEOTIDE SEQUENCE [LARGE SCALE GENOMIC DNA]</scope>
    <source>
        <strain evidence="5">CCUG 60742</strain>
    </source>
</reference>
<dbReference type="RefSeq" id="WP_377144078.1">
    <property type="nucleotide sequence ID" value="NZ_JBHTIA010000012.1"/>
</dbReference>
<keyword evidence="2" id="KW-0812">Transmembrane</keyword>
<evidence type="ECO:0000259" key="3">
    <source>
        <dbReference type="Pfam" id="PF07715"/>
    </source>
</evidence>
<dbReference type="NCBIfam" id="TIGR04057">
    <property type="entry name" value="SusC_RagA_signa"/>
    <property type="match status" value="1"/>
</dbReference>
<comment type="similarity">
    <text evidence="2">Belongs to the TonB-dependent receptor family.</text>
</comment>
<dbReference type="Gene3D" id="2.170.130.10">
    <property type="entry name" value="TonB-dependent receptor, plug domain"/>
    <property type="match status" value="1"/>
</dbReference>
<dbReference type="PANTHER" id="PTHR30069">
    <property type="entry name" value="TONB-DEPENDENT OUTER MEMBRANE RECEPTOR"/>
    <property type="match status" value="1"/>
</dbReference>
<dbReference type="InterPro" id="IPR023996">
    <property type="entry name" value="TonB-dep_OMP_SusC/RagA"/>
</dbReference>
<proteinExistence type="inferred from homology"/>
<dbReference type="InterPro" id="IPR008969">
    <property type="entry name" value="CarboxyPept-like_regulatory"/>
</dbReference>
<dbReference type="InterPro" id="IPR039426">
    <property type="entry name" value="TonB-dep_rcpt-like"/>
</dbReference>
<dbReference type="PROSITE" id="PS52016">
    <property type="entry name" value="TONB_DEPENDENT_REC_3"/>
    <property type="match status" value="1"/>
</dbReference>
<dbReference type="InterPro" id="IPR012910">
    <property type="entry name" value="Plug_dom"/>
</dbReference>
<organism evidence="4 5">
    <name type="scientific">Mucilaginibacter lutimaris</name>
    <dbReference type="NCBI Taxonomy" id="931629"/>
    <lineage>
        <taxon>Bacteria</taxon>
        <taxon>Pseudomonadati</taxon>
        <taxon>Bacteroidota</taxon>
        <taxon>Sphingobacteriia</taxon>
        <taxon>Sphingobacteriales</taxon>
        <taxon>Sphingobacteriaceae</taxon>
        <taxon>Mucilaginibacter</taxon>
    </lineage>
</organism>
<dbReference type="PANTHER" id="PTHR30069:SF29">
    <property type="entry name" value="HEMOGLOBIN AND HEMOGLOBIN-HAPTOGLOBIN-BINDING PROTEIN 1-RELATED"/>
    <property type="match status" value="1"/>
</dbReference>
<gene>
    <name evidence="4" type="ORF">ACFQZI_15675</name>
</gene>
<protein>
    <submittedName>
        <fullName evidence="4">SusC/RagA family TonB-linked outer membrane protein</fullName>
    </submittedName>
</protein>
<keyword evidence="1" id="KW-0732">Signal</keyword>
<dbReference type="InterPro" id="IPR023997">
    <property type="entry name" value="TonB-dep_OMP_SusC/RagA_CS"/>
</dbReference>
<evidence type="ECO:0000313" key="5">
    <source>
        <dbReference type="Proteomes" id="UP001597073"/>
    </source>
</evidence>
<dbReference type="InterPro" id="IPR037066">
    <property type="entry name" value="Plug_dom_sf"/>
</dbReference>
<dbReference type="Proteomes" id="UP001597073">
    <property type="component" value="Unassembled WGS sequence"/>
</dbReference>
<accession>A0ABW2ZJG4</accession>
<keyword evidence="5" id="KW-1185">Reference proteome</keyword>
<dbReference type="EMBL" id="JBHTIA010000012">
    <property type="protein sequence ID" value="MFD0766302.1"/>
    <property type="molecule type" value="Genomic_DNA"/>
</dbReference>
<evidence type="ECO:0000313" key="4">
    <source>
        <dbReference type="EMBL" id="MFD0766302.1"/>
    </source>
</evidence>
<keyword evidence="2" id="KW-0998">Cell outer membrane</keyword>
<dbReference type="SUPFAM" id="SSF49464">
    <property type="entry name" value="Carboxypeptidase regulatory domain-like"/>
    <property type="match status" value="1"/>
</dbReference>
<keyword evidence="2" id="KW-0472">Membrane</keyword>
<sequence length="1083" mass="120863">MRKSLPLRQEGYVRKHWLYGLRYPKTLFIISTVLICMFFTDTAIAQGVKVTGTVSDTTNTALIGVAVRVRGTQTGAATDVNGKFSLTVPDANAVLVFSYIGFTTQEVPLNGQTNVAIRLKGNRSSLQEVVVTGFTSQRRESITGSIASTTSKDIERVHAGSTVSTALAGKIAGVTFRQSEGRPGAAANIQIRNMGSPLYVIDGVQQNVNAFNNLATNDIASVTVLKDASAAIYGVQAANGVVVVTTKKGSGEARINVDAYTGFQNFYRFPNVATNAYDYMRYLAEAQVNSNGSTTITPAELEKYKAGTEPGYKSFNWRDYILKANNNAPLNSVNANFSGASDRVNYYVSATNLYQNSQLGKEYEFRRSNIQSNIAVKLANGLRANVNINGRVETIENPGVPGLDDYGLAKFAVLRNTPLERPYANDNPDYLNDIGHTETNYAFLNKKLSGVFHSDRRVLQANFGAEYDIPGVKGLTLKGLYSYYVEDFLLNNQEYTYNAYTYRPATNTYDVTGGSTNPWREREQIKEFNKTTQLQLNYNNTFGKHTIAGTLVAERIELQHLRNWIHASPISNNLPLIYFPTADQYQDRDDKESRLGYIAQIDYNYNNKYYLQLSGRRDASYLFAPDKRVGYFPGVSAGWRITEEGFMKKLLGDNSFINDLKIRGSYGILGDARNPNDPNASIVAPYAYLTGYNYNQNGTAILDGNSIIVSRDKGIPVTRVSWLKSRITNVGLDFTLLKSKLSGSVEYFYRKRTGLLGNRNDVIIPTEVGYSLPQENASSDAQSGVDIALSYNSNIGDVRYNIAGNFSYSRQKNLQSYNPLFFNSWDQYRNSTENRYSHIDWGYEVTGQFTSAEQINNYPVNIDQQGNRTLLPGDLIYKDQNGDGKIDIYDERPIGFGYGTQPNINFGFSLGLAYKGFDFHADFSGGAGYTWFQNYETRWAFQNNGNFNTIFEDRWHRADPYDVNSQWIPGKYPANRVNPGFGGASYAADRNNDGYNGDGQRNSTFWLHSVKYLRARTIELGYTLPAGILAKAKIKKARFYVNGYNLFSFDNLKQYAVDPETTDDNGLQIPQSKVVNIGVNLSF</sequence>
<dbReference type="NCBIfam" id="TIGR04056">
    <property type="entry name" value="OMP_RagA_SusC"/>
    <property type="match status" value="1"/>
</dbReference>
<dbReference type="Pfam" id="PF13715">
    <property type="entry name" value="CarbopepD_reg_2"/>
    <property type="match status" value="1"/>
</dbReference>
<dbReference type="Pfam" id="PF07715">
    <property type="entry name" value="Plug"/>
    <property type="match status" value="1"/>
</dbReference>
<feature type="domain" description="TonB-dependent receptor plug" evidence="3">
    <location>
        <begin position="140"/>
        <end position="241"/>
    </location>
</feature>
<dbReference type="Gene3D" id="2.60.40.1120">
    <property type="entry name" value="Carboxypeptidase-like, regulatory domain"/>
    <property type="match status" value="1"/>
</dbReference>
<dbReference type="SUPFAM" id="SSF56935">
    <property type="entry name" value="Porins"/>
    <property type="match status" value="1"/>
</dbReference>
<evidence type="ECO:0000256" key="1">
    <source>
        <dbReference type="ARBA" id="ARBA00022729"/>
    </source>
</evidence>
<evidence type="ECO:0000256" key="2">
    <source>
        <dbReference type="PROSITE-ProRule" id="PRU01360"/>
    </source>
</evidence>
<comment type="subcellular location">
    <subcellularLocation>
        <location evidence="2">Cell outer membrane</location>
        <topology evidence="2">Multi-pass membrane protein</topology>
    </subcellularLocation>
</comment>
<comment type="caution">
    <text evidence="4">The sequence shown here is derived from an EMBL/GenBank/DDBJ whole genome shotgun (WGS) entry which is preliminary data.</text>
</comment>
<name>A0ABW2ZJG4_9SPHI</name>